<dbReference type="PANTHER" id="PTHR24115">
    <property type="entry name" value="KINESIN-RELATED"/>
    <property type="match status" value="1"/>
</dbReference>
<dbReference type="GO" id="GO:0005634">
    <property type="term" value="C:nucleus"/>
    <property type="evidence" value="ECO:0007669"/>
    <property type="project" value="TreeGrafter"/>
</dbReference>
<dbReference type="GO" id="GO:0003777">
    <property type="term" value="F:microtubule motor activity"/>
    <property type="evidence" value="ECO:0007669"/>
    <property type="project" value="InterPro"/>
</dbReference>
<dbReference type="InterPro" id="IPR027417">
    <property type="entry name" value="P-loop_NTPase"/>
</dbReference>
<organism evidence="10 11">
    <name type="scientific">Venturia inaequalis</name>
    <name type="common">Apple scab fungus</name>
    <dbReference type="NCBI Taxonomy" id="5025"/>
    <lineage>
        <taxon>Eukaryota</taxon>
        <taxon>Fungi</taxon>
        <taxon>Dikarya</taxon>
        <taxon>Ascomycota</taxon>
        <taxon>Pezizomycotina</taxon>
        <taxon>Dothideomycetes</taxon>
        <taxon>Pleosporomycetidae</taxon>
        <taxon>Venturiales</taxon>
        <taxon>Venturiaceae</taxon>
        <taxon>Venturia</taxon>
    </lineage>
</organism>
<comment type="similarity">
    <text evidence="5 6">Belongs to the TRAFAC class myosin-kinesin ATPase superfamily. Kinesin family.</text>
</comment>
<feature type="domain" description="Kinesin motor" evidence="9">
    <location>
        <begin position="10"/>
        <end position="456"/>
    </location>
</feature>
<evidence type="ECO:0000313" key="11">
    <source>
        <dbReference type="Proteomes" id="UP000433883"/>
    </source>
</evidence>
<comment type="caution">
    <text evidence="10">The sequence shown here is derived from an EMBL/GenBank/DDBJ whole genome shotgun (WGS) entry which is preliminary data.</text>
</comment>
<dbReference type="PROSITE" id="PS00411">
    <property type="entry name" value="KINESIN_MOTOR_1"/>
    <property type="match status" value="1"/>
</dbReference>
<dbReference type="Gene3D" id="3.40.850.10">
    <property type="entry name" value="Kinesin motor domain"/>
    <property type="match status" value="1"/>
</dbReference>
<evidence type="ECO:0000256" key="5">
    <source>
        <dbReference type="PROSITE-ProRule" id="PRU00283"/>
    </source>
</evidence>
<reference evidence="10 11" key="1">
    <citation type="submission" date="2019-11" db="EMBL/GenBank/DDBJ databases">
        <title>Venturia inaequalis Genome Resource.</title>
        <authorList>
            <person name="Lichtner F.J."/>
        </authorList>
    </citation>
    <scope>NUCLEOTIDE SEQUENCE [LARGE SCALE GENOMIC DNA]</scope>
    <source>
        <strain evidence="10">Bline_iso_100314</strain>
    </source>
</reference>
<keyword evidence="1 6" id="KW-0493">Microtubule</keyword>
<dbReference type="GO" id="GO:0005871">
    <property type="term" value="C:kinesin complex"/>
    <property type="evidence" value="ECO:0007669"/>
    <property type="project" value="TreeGrafter"/>
</dbReference>
<protein>
    <recommendedName>
        <fullName evidence="6">Kinesin-like protein</fullName>
    </recommendedName>
</protein>
<evidence type="ECO:0000256" key="8">
    <source>
        <dbReference type="SAM" id="MobiDB-lite"/>
    </source>
</evidence>
<dbReference type="PROSITE" id="PS50067">
    <property type="entry name" value="KINESIN_MOTOR_2"/>
    <property type="match status" value="1"/>
</dbReference>
<feature type="binding site" evidence="5">
    <location>
        <begin position="103"/>
        <end position="110"/>
    </location>
    <ligand>
        <name>ATP</name>
        <dbReference type="ChEBI" id="CHEBI:30616"/>
    </ligand>
</feature>
<dbReference type="SMART" id="SM00129">
    <property type="entry name" value="KISc"/>
    <property type="match status" value="1"/>
</dbReference>
<dbReference type="Proteomes" id="UP000433883">
    <property type="component" value="Unassembled WGS sequence"/>
</dbReference>
<sequence length="660" mass="73559">MESSKAVNSLFDVYLRLRPSYHEAGERFLDVEEREEFPKHITIKPPANDYRKRAVERFAFTRVFEEASSQLDLFQDAGVLSLVEGVLGTDNSGGRDGLLATLGVTGSGKSHTILGSKTQRGLTQLALDLLFQSLGTNVVNTTAIASVFPSIATSDVSEGQLFPAAAWLDSVYGDGQSARAKPRSSVKDSSFVSLGPSNKRIPRPSALPQVPVVDDMAIPVDRSLEYVIVISMFEVYNDRIYDLLAGAGAGNKISAQKRRALLFKSTETSPDRKVVAGLRKIICSTLEEALTVLETGLIERRVAGTGSNATSSRSHGFFCVELKKRNKNNQGPWSSSTLTVVDLAGSERARQAKTAGATLAEAGKINESLMYLGQCMQMQSDNQENPAKQNIVPFRQCKLTELLFSNSFPSTAVSSHYHHYHHRAPQKAIMIVTADPVGDFNATSQILRYSALAREVTVPRIPSVTSTIMAGPALSRSISSGRNTPQYIIEDLEQSYASITRLSEEVDILTLQLEEERERRVNAEISWQAAEVRMESVEQEIRDECYAEMELRVELERRRWKGAWDEERDMNDEHLDKKIEILARGIEVFEDEDCEVRPAGKDDEDSERMRELEDENEALKRKVAMLEREMHSRSPVKLKQRVLKGKKFTLETDENVFGTV</sequence>
<evidence type="ECO:0000256" key="3">
    <source>
        <dbReference type="ARBA" id="ARBA00022840"/>
    </source>
</evidence>
<feature type="coiled-coil region" evidence="7">
    <location>
        <begin position="602"/>
        <end position="629"/>
    </location>
</feature>
<evidence type="ECO:0000256" key="4">
    <source>
        <dbReference type="ARBA" id="ARBA00023175"/>
    </source>
</evidence>
<name>A0A8H3YME7_VENIN</name>
<dbReference type="InterPro" id="IPR027640">
    <property type="entry name" value="Kinesin-like_fam"/>
</dbReference>
<dbReference type="GO" id="GO:0007018">
    <property type="term" value="P:microtubule-based movement"/>
    <property type="evidence" value="ECO:0007669"/>
    <property type="project" value="InterPro"/>
</dbReference>
<accession>A0A8H3YME7</accession>
<evidence type="ECO:0000256" key="7">
    <source>
        <dbReference type="SAM" id="Coils"/>
    </source>
</evidence>
<dbReference type="SUPFAM" id="SSF52540">
    <property type="entry name" value="P-loop containing nucleoside triphosphate hydrolases"/>
    <property type="match status" value="1"/>
</dbReference>
<keyword evidence="3 5" id="KW-0067">ATP-binding</keyword>
<dbReference type="Pfam" id="PF00225">
    <property type="entry name" value="Kinesin"/>
    <property type="match status" value="1"/>
</dbReference>
<evidence type="ECO:0000256" key="2">
    <source>
        <dbReference type="ARBA" id="ARBA00022741"/>
    </source>
</evidence>
<proteinExistence type="inferred from homology"/>
<dbReference type="PANTHER" id="PTHR24115:SF1008">
    <property type="entry name" value="KINESIN-LIKE PROTEIN SUBITO"/>
    <property type="match status" value="1"/>
</dbReference>
<feature type="region of interest" description="Disordered" evidence="8">
    <location>
        <begin position="178"/>
        <end position="197"/>
    </location>
</feature>
<evidence type="ECO:0000256" key="6">
    <source>
        <dbReference type="RuleBase" id="RU000394"/>
    </source>
</evidence>
<evidence type="ECO:0000259" key="9">
    <source>
        <dbReference type="PROSITE" id="PS50067"/>
    </source>
</evidence>
<dbReference type="EMBL" id="WNWQ01000567">
    <property type="protein sequence ID" value="KAE9965934.1"/>
    <property type="molecule type" value="Genomic_DNA"/>
</dbReference>
<keyword evidence="2 5" id="KW-0547">Nucleotide-binding</keyword>
<dbReference type="GO" id="GO:0005524">
    <property type="term" value="F:ATP binding"/>
    <property type="evidence" value="ECO:0007669"/>
    <property type="project" value="UniProtKB-UniRule"/>
</dbReference>
<evidence type="ECO:0000256" key="1">
    <source>
        <dbReference type="ARBA" id="ARBA00022701"/>
    </source>
</evidence>
<dbReference type="GO" id="GO:0005874">
    <property type="term" value="C:microtubule"/>
    <property type="evidence" value="ECO:0007669"/>
    <property type="project" value="UniProtKB-KW"/>
</dbReference>
<dbReference type="InterPro" id="IPR019821">
    <property type="entry name" value="Kinesin_motor_CS"/>
</dbReference>
<dbReference type="GO" id="GO:0008017">
    <property type="term" value="F:microtubule binding"/>
    <property type="evidence" value="ECO:0007669"/>
    <property type="project" value="InterPro"/>
</dbReference>
<gene>
    <name evidence="10" type="ORF">BLS_007299</name>
</gene>
<dbReference type="AlphaFoldDB" id="A0A8H3YME7"/>
<keyword evidence="4 5" id="KW-0505">Motor protein</keyword>
<feature type="compositionally biased region" description="Polar residues" evidence="8">
    <location>
        <begin position="187"/>
        <end position="196"/>
    </location>
</feature>
<dbReference type="InterPro" id="IPR036961">
    <property type="entry name" value="Kinesin_motor_dom_sf"/>
</dbReference>
<evidence type="ECO:0000313" key="10">
    <source>
        <dbReference type="EMBL" id="KAE9965934.1"/>
    </source>
</evidence>
<dbReference type="InterPro" id="IPR001752">
    <property type="entry name" value="Kinesin_motor_dom"/>
</dbReference>
<keyword evidence="7" id="KW-0175">Coiled coil</keyword>
<dbReference type="PRINTS" id="PR00380">
    <property type="entry name" value="KINESINHEAVY"/>
</dbReference>
<dbReference type="FunFam" id="3.40.850.10:FF:000091">
    <property type="entry name" value="Kinesin family protein"/>
    <property type="match status" value="1"/>
</dbReference>
<dbReference type="GO" id="GO:0016887">
    <property type="term" value="F:ATP hydrolysis activity"/>
    <property type="evidence" value="ECO:0007669"/>
    <property type="project" value="TreeGrafter"/>
</dbReference>